<evidence type="ECO:0000313" key="3">
    <source>
        <dbReference type="Proteomes" id="UP000299102"/>
    </source>
</evidence>
<feature type="region of interest" description="Disordered" evidence="1">
    <location>
        <begin position="1"/>
        <end position="25"/>
    </location>
</feature>
<name>A0A4C1ZVI5_EUMVA</name>
<dbReference type="Proteomes" id="UP000299102">
    <property type="component" value="Unassembled WGS sequence"/>
</dbReference>
<gene>
    <name evidence="2" type="ORF">EVAR_102465_1</name>
</gene>
<organism evidence="2 3">
    <name type="scientific">Eumeta variegata</name>
    <name type="common">Bagworm moth</name>
    <name type="synonym">Eumeta japonica</name>
    <dbReference type="NCBI Taxonomy" id="151549"/>
    <lineage>
        <taxon>Eukaryota</taxon>
        <taxon>Metazoa</taxon>
        <taxon>Ecdysozoa</taxon>
        <taxon>Arthropoda</taxon>
        <taxon>Hexapoda</taxon>
        <taxon>Insecta</taxon>
        <taxon>Pterygota</taxon>
        <taxon>Neoptera</taxon>
        <taxon>Endopterygota</taxon>
        <taxon>Lepidoptera</taxon>
        <taxon>Glossata</taxon>
        <taxon>Ditrysia</taxon>
        <taxon>Tineoidea</taxon>
        <taxon>Psychidae</taxon>
        <taxon>Oiketicinae</taxon>
        <taxon>Eumeta</taxon>
    </lineage>
</organism>
<dbReference type="EMBL" id="BGZK01002112">
    <property type="protein sequence ID" value="GBP90783.1"/>
    <property type="molecule type" value="Genomic_DNA"/>
</dbReference>
<proteinExistence type="predicted"/>
<comment type="caution">
    <text evidence="2">The sequence shown here is derived from an EMBL/GenBank/DDBJ whole genome shotgun (WGS) entry which is preliminary data.</text>
</comment>
<evidence type="ECO:0000313" key="2">
    <source>
        <dbReference type="EMBL" id="GBP90783.1"/>
    </source>
</evidence>
<accession>A0A4C1ZVI5</accession>
<sequence length="124" mass="13093">MQKGSSRSVEHQVSPVPPFGQGRTDFALNTASVGVDLRPDHRETVHRLGVEVLDALVPDLGHAQGSKSPKYTGLSSSRSTKVSLSLSALHLIQPGRLPLPMSRGSSLERISANAGTLYGEPGTP</sequence>
<reference evidence="2 3" key="1">
    <citation type="journal article" date="2019" name="Commun. Biol.">
        <title>The bagworm genome reveals a unique fibroin gene that provides high tensile strength.</title>
        <authorList>
            <person name="Kono N."/>
            <person name="Nakamura H."/>
            <person name="Ohtoshi R."/>
            <person name="Tomita M."/>
            <person name="Numata K."/>
            <person name="Arakawa K."/>
        </authorList>
    </citation>
    <scope>NUCLEOTIDE SEQUENCE [LARGE SCALE GENOMIC DNA]</scope>
</reference>
<keyword evidence="3" id="KW-1185">Reference proteome</keyword>
<protein>
    <submittedName>
        <fullName evidence="2">Uncharacterized protein</fullName>
    </submittedName>
</protein>
<evidence type="ECO:0000256" key="1">
    <source>
        <dbReference type="SAM" id="MobiDB-lite"/>
    </source>
</evidence>
<dbReference type="AlphaFoldDB" id="A0A4C1ZVI5"/>